<name>A0A5E4CP04_MARMO</name>
<sequence>LEYIKCDHQRAIHLFMATLETNCIFVSFPCSSYRDYKASLCVNCGSFKENSCPRL</sequence>
<dbReference type="Pfam" id="PF00151">
    <property type="entry name" value="Lipase"/>
    <property type="match status" value="1"/>
</dbReference>
<dbReference type="EMBL" id="CABDUW010001724">
    <property type="protein sequence ID" value="VTJ83525.1"/>
    <property type="molecule type" value="Genomic_DNA"/>
</dbReference>
<proteinExistence type="inferred from homology"/>
<dbReference type="PANTHER" id="PTHR11610">
    <property type="entry name" value="LIPASE"/>
    <property type="match status" value="1"/>
</dbReference>
<dbReference type="InterPro" id="IPR000734">
    <property type="entry name" value="TAG_lipase"/>
</dbReference>
<dbReference type="AlphaFoldDB" id="A0A5E4CP04"/>
<organism evidence="6 7">
    <name type="scientific">Marmota monax</name>
    <name type="common">Woodchuck</name>
    <dbReference type="NCBI Taxonomy" id="9995"/>
    <lineage>
        <taxon>Eukaryota</taxon>
        <taxon>Metazoa</taxon>
        <taxon>Chordata</taxon>
        <taxon>Craniata</taxon>
        <taxon>Vertebrata</taxon>
        <taxon>Euteleostomi</taxon>
        <taxon>Mammalia</taxon>
        <taxon>Eutheria</taxon>
        <taxon>Euarchontoglires</taxon>
        <taxon>Glires</taxon>
        <taxon>Rodentia</taxon>
        <taxon>Sciuromorpha</taxon>
        <taxon>Sciuridae</taxon>
        <taxon>Xerinae</taxon>
        <taxon>Marmotini</taxon>
        <taxon>Marmota</taxon>
    </lineage>
</organism>
<dbReference type="InterPro" id="IPR029058">
    <property type="entry name" value="AB_hydrolase_fold"/>
</dbReference>
<keyword evidence="3" id="KW-0964">Secreted</keyword>
<reference evidence="6" key="1">
    <citation type="submission" date="2019-04" db="EMBL/GenBank/DDBJ databases">
        <authorList>
            <person name="Alioto T."/>
            <person name="Alioto T."/>
        </authorList>
    </citation>
    <scope>NUCLEOTIDE SEQUENCE [LARGE SCALE GENOMIC DNA]</scope>
</reference>
<dbReference type="GO" id="GO:0005615">
    <property type="term" value="C:extracellular space"/>
    <property type="evidence" value="ECO:0007669"/>
    <property type="project" value="TreeGrafter"/>
</dbReference>
<protein>
    <recommendedName>
        <fullName evidence="5">Lipase domain-containing protein</fullName>
    </recommendedName>
</protein>
<feature type="domain" description="Lipase" evidence="5">
    <location>
        <begin position="3"/>
        <end position="54"/>
    </location>
</feature>
<evidence type="ECO:0000256" key="4">
    <source>
        <dbReference type="RuleBase" id="RU004262"/>
    </source>
</evidence>
<dbReference type="InterPro" id="IPR013818">
    <property type="entry name" value="Lipase"/>
</dbReference>
<evidence type="ECO:0000256" key="1">
    <source>
        <dbReference type="ARBA" id="ARBA00004613"/>
    </source>
</evidence>
<gene>
    <name evidence="6" type="ORF">MONAX_5E032170</name>
</gene>
<comment type="similarity">
    <text evidence="2 4">Belongs to the AB hydrolase superfamily. Lipase family.</text>
</comment>
<dbReference type="Proteomes" id="UP000335636">
    <property type="component" value="Unassembled WGS sequence"/>
</dbReference>
<feature type="non-terminal residue" evidence="6">
    <location>
        <position position="1"/>
    </location>
</feature>
<dbReference type="GO" id="GO:0016042">
    <property type="term" value="P:lipid catabolic process"/>
    <property type="evidence" value="ECO:0007669"/>
    <property type="project" value="TreeGrafter"/>
</dbReference>
<comment type="subcellular location">
    <subcellularLocation>
        <location evidence="1">Secreted</location>
    </subcellularLocation>
</comment>
<evidence type="ECO:0000313" key="7">
    <source>
        <dbReference type="Proteomes" id="UP000335636"/>
    </source>
</evidence>
<accession>A0A5E4CP04</accession>
<evidence type="ECO:0000256" key="2">
    <source>
        <dbReference type="ARBA" id="ARBA00010701"/>
    </source>
</evidence>
<comment type="caution">
    <text evidence="6">The sequence shown here is derived from an EMBL/GenBank/DDBJ whole genome shotgun (WGS) entry which is preliminary data.</text>
</comment>
<dbReference type="GO" id="GO:0004620">
    <property type="term" value="F:phospholipase activity"/>
    <property type="evidence" value="ECO:0007669"/>
    <property type="project" value="TreeGrafter"/>
</dbReference>
<evidence type="ECO:0000259" key="5">
    <source>
        <dbReference type="Pfam" id="PF00151"/>
    </source>
</evidence>
<feature type="non-terminal residue" evidence="6">
    <location>
        <position position="55"/>
    </location>
</feature>
<dbReference type="Gene3D" id="3.40.50.1820">
    <property type="entry name" value="alpha/beta hydrolase"/>
    <property type="match status" value="1"/>
</dbReference>
<dbReference type="SUPFAM" id="SSF53474">
    <property type="entry name" value="alpha/beta-Hydrolases"/>
    <property type="match status" value="1"/>
</dbReference>
<keyword evidence="7" id="KW-1185">Reference proteome</keyword>
<evidence type="ECO:0000313" key="6">
    <source>
        <dbReference type="EMBL" id="VTJ83525.1"/>
    </source>
</evidence>
<evidence type="ECO:0000256" key="3">
    <source>
        <dbReference type="ARBA" id="ARBA00022525"/>
    </source>
</evidence>
<dbReference type="PANTHER" id="PTHR11610:SF103">
    <property type="entry name" value="LIPASE MEMBER I"/>
    <property type="match status" value="1"/>
</dbReference>